<dbReference type="InterPro" id="IPR051310">
    <property type="entry name" value="MCP_chemotaxis"/>
</dbReference>
<dbReference type="PANTHER" id="PTHR43531:SF11">
    <property type="entry name" value="METHYL-ACCEPTING CHEMOTAXIS PROTEIN 3"/>
    <property type="match status" value="1"/>
</dbReference>
<dbReference type="Pfam" id="PF00672">
    <property type="entry name" value="HAMP"/>
    <property type="match status" value="1"/>
</dbReference>
<dbReference type="EMBL" id="WNAJ01000012">
    <property type="protein sequence ID" value="MTR85593.1"/>
    <property type="molecule type" value="Genomic_DNA"/>
</dbReference>
<keyword evidence="6 9" id="KW-0472">Membrane</keyword>
<evidence type="ECO:0000259" key="11">
    <source>
        <dbReference type="PROSITE" id="PS50885"/>
    </source>
</evidence>
<comment type="similarity">
    <text evidence="7">Belongs to the methyl-accepting chemotaxis (MCP) protein family.</text>
</comment>
<keyword evidence="4 9" id="KW-0812">Transmembrane</keyword>
<dbReference type="InterPro" id="IPR033479">
    <property type="entry name" value="dCache_1"/>
</dbReference>
<proteinExistence type="inferred from homology"/>
<dbReference type="GO" id="GO:0005886">
    <property type="term" value="C:plasma membrane"/>
    <property type="evidence" value="ECO:0007669"/>
    <property type="project" value="UniProtKB-SubCell"/>
</dbReference>
<comment type="subcellular location">
    <subcellularLocation>
        <location evidence="1">Cell membrane</location>
        <topology evidence="1">Multi-pass membrane protein</topology>
    </subcellularLocation>
</comment>
<evidence type="ECO:0000313" key="13">
    <source>
        <dbReference type="EMBL" id="MTR85593.1"/>
    </source>
</evidence>
<dbReference type="Proteomes" id="UP000478483">
    <property type="component" value="Unassembled WGS sequence"/>
</dbReference>
<dbReference type="STRING" id="166486.ERS852572_02191"/>
<feature type="domain" description="Methyl-accepting transducer" evidence="10">
    <location>
        <begin position="424"/>
        <end position="653"/>
    </location>
</feature>
<dbReference type="PROSITE" id="PS50111">
    <property type="entry name" value="CHEMOTAXIS_TRANSDUC_2"/>
    <property type="match status" value="1"/>
</dbReference>
<reference evidence="12 14" key="1">
    <citation type="submission" date="2015-09" db="EMBL/GenBank/DDBJ databases">
        <authorList>
            <consortium name="Pathogen Informatics"/>
        </authorList>
    </citation>
    <scope>NUCLEOTIDE SEQUENCE [LARGE SCALE GENOMIC DNA]</scope>
    <source>
        <strain evidence="12 14">2789STDY5834960</strain>
    </source>
</reference>
<evidence type="ECO:0000313" key="12">
    <source>
        <dbReference type="EMBL" id="CUN15818.1"/>
    </source>
</evidence>
<reference evidence="13 15" key="2">
    <citation type="journal article" date="2019" name="Nat. Med.">
        <title>A library of human gut bacterial isolates paired with longitudinal multiomics data enables mechanistic microbiome research.</title>
        <authorList>
            <person name="Poyet M."/>
            <person name="Groussin M."/>
            <person name="Gibbons S.M."/>
            <person name="Avila-Pacheco J."/>
            <person name="Jiang X."/>
            <person name="Kearney S.M."/>
            <person name="Perrotta A.R."/>
            <person name="Berdy B."/>
            <person name="Zhao S."/>
            <person name="Lieberman T.D."/>
            <person name="Swanson P.K."/>
            <person name="Smith M."/>
            <person name="Roesemann S."/>
            <person name="Alexander J.E."/>
            <person name="Rich S.A."/>
            <person name="Livny J."/>
            <person name="Vlamakis H."/>
            <person name="Clish C."/>
            <person name="Bullock K."/>
            <person name="Deik A."/>
            <person name="Scott J."/>
            <person name="Pierce K.A."/>
            <person name="Xavier R.J."/>
            <person name="Alm E.J."/>
        </authorList>
    </citation>
    <scope>NUCLEOTIDE SEQUENCE [LARGE SCALE GENOMIC DNA]</scope>
    <source>
        <strain evidence="13 15">BIOML-A1</strain>
    </source>
</reference>
<dbReference type="PROSITE" id="PS50885">
    <property type="entry name" value="HAMP"/>
    <property type="match status" value="1"/>
</dbReference>
<evidence type="ECO:0000256" key="2">
    <source>
        <dbReference type="ARBA" id="ARBA00022475"/>
    </source>
</evidence>
<dbReference type="SUPFAM" id="SSF58104">
    <property type="entry name" value="Methyl-accepting chemotaxis protein (MCP) signaling domain"/>
    <property type="match status" value="1"/>
</dbReference>
<dbReference type="Gene3D" id="1.10.287.950">
    <property type="entry name" value="Methyl-accepting chemotaxis protein"/>
    <property type="match status" value="1"/>
</dbReference>
<dbReference type="PaxDb" id="166486-ERS852572_02191"/>
<evidence type="ECO:0000256" key="6">
    <source>
        <dbReference type="ARBA" id="ARBA00023136"/>
    </source>
</evidence>
<evidence type="ECO:0000256" key="1">
    <source>
        <dbReference type="ARBA" id="ARBA00004651"/>
    </source>
</evidence>
<dbReference type="GO" id="GO:0006935">
    <property type="term" value="P:chemotaxis"/>
    <property type="evidence" value="ECO:0007669"/>
    <property type="project" value="UniProtKB-KW"/>
</dbReference>
<dbReference type="CDD" id="cd12912">
    <property type="entry name" value="PDC2_MCP_like"/>
    <property type="match status" value="1"/>
</dbReference>
<dbReference type="Pfam" id="PF00015">
    <property type="entry name" value="MCPsignal"/>
    <property type="match status" value="1"/>
</dbReference>
<evidence type="ECO:0000256" key="8">
    <source>
        <dbReference type="PROSITE-ProRule" id="PRU00284"/>
    </source>
</evidence>
<evidence type="ECO:0000256" key="9">
    <source>
        <dbReference type="SAM" id="Phobius"/>
    </source>
</evidence>
<dbReference type="Pfam" id="PF02743">
    <property type="entry name" value="dCache_1"/>
    <property type="match status" value="1"/>
</dbReference>
<dbReference type="CDD" id="cd06225">
    <property type="entry name" value="HAMP"/>
    <property type="match status" value="1"/>
</dbReference>
<dbReference type="AlphaFoldDB" id="A0A173UQE8"/>
<keyword evidence="3" id="KW-0145">Chemotaxis</keyword>
<gene>
    <name evidence="12" type="primary">mcpB_2</name>
    <name evidence="12" type="ORF">ERS852572_02191</name>
    <name evidence="13" type="ORF">GMD50_11085</name>
</gene>
<dbReference type="InterPro" id="IPR029151">
    <property type="entry name" value="Sensor-like_sf"/>
</dbReference>
<evidence type="ECO:0000256" key="5">
    <source>
        <dbReference type="ARBA" id="ARBA00022989"/>
    </source>
</evidence>
<dbReference type="InterPro" id="IPR003660">
    <property type="entry name" value="HAMP_dom"/>
</dbReference>
<evidence type="ECO:0000313" key="15">
    <source>
        <dbReference type="Proteomes" id="UP000478483"/>
    </source>
</evidence>
<feature type="transmembrane region" description="Helical" evidence="9">
    <location>
        <begin position="288"/>
        <end position="314"/>
    </location>
</feature>
<dbReference type="RefSeq" id="WP_055194611.1">
    <property type="nucleotide sequence ID" value="NZ_CABIYH010000015.1"/>
</dbReference>
<dbReference type="SMART" id="SM00304">
    <property type="entry name" value="HAMP"/>
    <property type="match status" value="1"/>
</dbReference>
<keyword evidence="8" id="KW-0807">Transducer</keyword>
<dbReference type="EMBL" id="CYXZ01000015">
    <property type="protein sequence ID" value="CUN15818.1"/>
    <property type="molecule type" value="Genomic_DNA"/>
</dbReference>
<organism evidence="12 14">
    <name type="scientific">Roseburia intestinalis</name>
    <dbReference type="NCBI Taxonomy" id="166486"/>
    <lineage>
        <taxon>Bacteria</taxon>
        <taxon>Bacillati</taxon>
        <taxon>Bacillota</taxon>
        <taxon>Clostridia</taxon>
        <taxon>Lachnospirales</taxon>
        <taxon>Lachnospiraceae</taxon>
        <taxon>Roseburia</taxon>
    </lineage>
</organism>
<dbReference type="PANTHER" id="PTHR43531">
    <property type="entry name" value="PROTEIN ICFG"/>
    <property type="match status" value="1"/>
</dbReference>
<dbReference type="CDD" id="cd12913">
    <property type="entry name" value="PDC1_MCP_like"/>
    <property type="match status" value="1"/>
</dbReference>
<keyword evidence="5 9" id="KW-1133">Transmembrane helix</keyword>
<accession>A0A173UQE8</accession>
<evidence type="ECO:0000313" key="14">
    <source>
        <dbReference type="Proteomes" id="UP000095350"/>
    </source>
</evidence>
<dbReference type="OrthoDB" id="9814363at2"/>
<evidence type="ECO:0000256" key="4">
    <source>
        <dbReference type="ARBA" id="ARBA00022692"/>
    </source>
</evidence>
<dbReference type="InterPro" id="IPR004089">
    <property type="entry name" value="MCPsignal_dom"/>
</dbReference>
<dbReference type="SMART" id="SM00283">
    <property type="entry name" value="MA"/>
    <property type="match status" value="1"/>
</dbReference>
<name>A0A173UQE8_9FIRM</name>
<dbReference type="Gene3D" id="6.10.340.10">
    <property type="match status" value="1"/>
</dbReference>
<keyword evidence="2" id="KW-1003">Cell membrane</keyword>
<dbReference type="Gene3D" id="3.30.450.20">
    <property type="entry name" value="PAS domain"/>
    <property type="match status" value="2"/>
</dbReference>
<evidence type="ECO:0000259" key="10">
    <source>
        <dbReference type="PROSITE" id="PS50111"/>
    </source>
</evidence>
<protein>
    <submittedName>
        <fullName evidence="12">H3</fullName>
    </submittedName>
    <submittedName>
        <fullName evidence="13">HAMP domain-containing protein</fullName>
    </submittedName>
</protein>
<feature type="domain" description="HAMP" evidence="11">
    <location>
        <begin position="319"/>
        <end position="371"/>
    </location>
</feature>
<feature type="transmembrane region" description="Helical" evidence="9">
    <location>
        <begin position="12"/>
        <end position="35"/>
    </location>
</feature>
<dbReference type="SUPFAM" id="SSF103190">
    <property type="entry name" value="Sensory domain-like"/>
    <property type="match status" value="1"/>
</dbReference>
<evidence type="ECO:0000256" key="3">
    <source>
        <dbReference type="ARBA" id="ARBA00022500"/>
    </source>
</evidence>
<dbReference type="GO" id="GO:0007165">
    <property type="term" value="P:signal transduction"/>
    <property type="evidence" value="ECO:0007669"/>
    <property type="project" value="UniProtKB-KW"/>
</dbReference>
<sequence length="672" mass="72892">MKNKRKQISNEISIRILSVVITIFVIFSIVVAIMIGNISLSSQKDELELQSKAASYQLETFFKKYTTTAEQMALNPDIREILTETKSGDSIKEATLYQDVFKELQSHQATDSENILAAWIGDIDANVLTQSDGYTSDSSFDITQRDWYQVTQTGKSMLTNAYTDVSTGKLILSAAAPVYDPSGKNVVGVAGLDIALDHINELFFSYTVGDNGFVILLTSDGTIIYHPNTDYQLKTLTEIGVSDNVVNALGGGNTAVKYTIGNKSRYGYIVDITDTDYFVLSCLPTSEYFSSLTICMVIMLVLIVIGIAATVIAIRKVASAITKPISTLNDVAQELAKGNLDVSLKIHSDNELGELSDSIQLTVDRLKEYINYINEITYALNRLADGKLKFTLKYDYAGDFSKVKEGLINISESMQNIMTDIINTSSQVSAGSEDLAKAAQSIAEGATTQSASVEELVATTTAVTDQVKENTAAAQVAADETLKVTDMMRNSKDQMSLMTEAMNKITQTSNEVVGIIKTIEDIADQTNLLALNASIEAARAGEAGKGFAVVASEIGSLAEESSKAANTTKDLIGISINEIEHGNQIVNDVVTSIQEVMEAVQKVNEMISKSSETYVQQEQSMEQLEIGIEEISKGVEDNSAAAEETSATSEELAAQATTLEQLVQRFDLTNEE</sequence>
<dbReference type="Proteomes" id="UP000095350">
    <property type="component" value="Unassembled WGS sequence"/>
</dbReference>
<evidence type="ECO:0000256" key="7">
    <source>
        <dbReference type="ARBA" id="ARBA00029447"/>
    </source>
</evidence>